<dbReference type="SFLD" id="SFLDG01136">
    <property type="entry name" value="C1.6:_Phosphoserine_Phosphatas"/>
    <property type="match status" value="1"/>
</dbReference>
<comment type="catalytic activity">
    <reaction evidence="12">
        <text>O-phospho-L-serine + H2O = L-serine + phosphate</text>
        <dbReference type="Rhea" id="RHEA:21208"/>
        <dbReference type="ChEBI" id="CHEBI:15377"/>
        <dbReference type="ChEBI" id="CHEBI:33384"/>
        <dbReference type="ChEBI" id="CHEBI:43474"/>
        <dbReference type="ChEBI" id="CHEBI:57524"/>
        <dbReference type="EC" id="3.1.3.3"/>
    </reaction>
</comment>
<dbReference type="GO" id="GO:0005737">
    <property type="term" value="C:cytoplasm"/>
    <property type="evidence" value="ECO:0007669"/>
    <property type="project" value="TreeGrafter"/>
</dbReference>
<dbReference type="InterPro" id="IPR004469">
    <property type="entry name" value="PSP"/>
</dbReference>
<evidence type="ECO:0000256" key="4">
    <source>
        <dbReference type="ARBA" id="ARBA00012640"/>
    </source>
</evidence>
<keyword evidence="7" id="KW-0479">Metal-binding</keyword>
<dbReference type="SUPFAM" id="SSF56784">
    <property type="entry name" value="HAD-like"/>
    <property type="match status" value="1"/>
</dbReference>
<dbReference type="AlphaFoldDB" id="A0A0A2Y5B4"/>
<dbReference type="GO" id="GO:0000287">
    <property type="term" value="F:magnesium ion binding"/>
    <property type="evidence" value="ECO:0007669"/>
    <property type="project" value="TreeGrafter"/>
</dbReference>
<dbReference type="Gene3D" id="3.30.70.2020">
    <property type="match status" value="1"/>
</dbReference>
<evidence type="ECO:0000256" key="11">
    <source>
        <dbReference type="ARBA" id="ARBA00031693"/>
    </source>
</evidence>
<evidence type="ECO:0000256" key="2">
    <source>
        <dbReference type="ARBA" id="ARBA00005135"/>
    </source>
</evidence>
<evidence type="ECO:0000313" key="16">
    <source>
        <dbReference type="Proteomes" id="UP000030526"/>
    </source>
</evidence>
<organism evidence="15 16">
    <name type="scientific">Gallibacterium anatis</name>
    <dbReference type="NCBI Taxonomy" id="750"/>
    <lineage>
        <taxon>Bacteria</taxon>
        <taxon>Pseudomonadati</taxon>
        <taxon>Pseudomonadota</taxon>
        <taxon>Gammaproteobacteria</taxon>
        <taxon>Pasteurellales</taxon>
        <taxon>Pasteurellaceae</taxon>
        <taxon>Gallibacterium</taxon>
    </lineage>
</organism>
<dbReference type="Pfam" id="PF00702">
    <property type="entry name" value="Hydrolase"/>
    <property type="match status" value="1"/>
</dbReference>
<dbReference type="Gene3D" id="1.10.150.210">
    <property type="entry name" value="Phosphoserine phosphatase, domain 2"/>
    <property type="match status" value="1"/>
</dbReference>
<evidence type="ECO:0000256" key="7">
    <source>
        <dbReference type="ARBA" id="ARBA00022723"/>
    </source>
</evidence>
<evidence type="ECO:0000313" key="15">
    <source>
        <dbReference type="EMBL" id="KGQ32634.1"/>
    </source>
</evidence>
<evidence type="ECO:0000256" key="14">
    <source>
        <dbReference type="PIRSR" id="PIRSR604469-1"/>
    </source>
</evidence>
<comment type="catalytic activity">
    <reaction evidence="13">
        <text>O-phospho-D-serine + H2O = D-serine + phosphate</text>
        <dbReference type="Rhea" id="RHEA:24873"/>
        <dbReference type="ChEBI" id="CHEBI:15377"/>
        <dbReference type="ChEBI" id="CHEBI:35247"/>
        <dbReference type="ChEBI" id="CHEBI:43474"/>
        <dbReference type="ChEBI" id="CHEBI:58680"/>
        <dbReference type="EC" id="3.1.3.3"/>
    </reaction>
</comment>
<evidence type="ECO:0000256" key="13">
    <source>
        <dbReference type="ARBA" id="ARBA00048523"/>
    </source>
</evidence>
<dbReference type="SFLD" id="SFLDG01137">
    <property type="entry name" value="C1.6.1:_Phosphoserine_Phosphat"/>
    <property type="match status" value="1"/>
</dbReference>
<dbReference type="Proteomes" id="UP000030526">
    <property type="component" value="Unassembled WGS sequence"/>
</dbReference>
<dbReference type="FunFam" id="1.10.150.210:FF:000001">
    <property type="entry name" value="Phosphoserine phosphatase"/>
    <property type="match status" value="1"/>
</dbReference>
<keyword evidence="10" id="KW-0718">Serine biosynthesis</keyword>
<proteinExistence type="inferred from homology"/>
<comment type="similarity">
    <text evidence="3">Belongs to the HAD-like hydrolase superfamily. SerB family.</text>
</comment>
<dbReference type="NCBIfam" id="TIGR00338">
    <property type="entry name" value="serB"/>
    <property type="match status" value="1"/>
</dbReference>
<dbReference type="Gene3D" id="3.40.50.1000">
    <property type="entry name" value="HAD superfamily/HAD-like"/>
    <property type="match status" value="1"/>
</dbReference>
<sequence>MRIVAFLFILKKVFYMQTLVPVINKPDNYRADQQQFLLYCQQFDAQKLAQFSAQIADLSLLAEWDIFDYHCVMMQHAQPQNYIELAHQYGFDLFVISGYPLLEKAGLLVMDMDSTAIQIECIDEVAKLAGTGEMVAAITESAMRGELDFKQSLRKRVGTLKGAPATILDQVRNNLPIMPGLERTLSALQNLGWKVAIASGGFTYFAEVLQKKFGLVAVHANRFAIENGILTGEVDGEIVDAQYKANVLRQLTQQYQIEPNQTIAIGDGANDLLMMQTAALGVAYHAKPKVQQQAQTMVNFADLTALLCILSANQQQYNFQQQK</sequence>
<evidence type="ECO:0000256" key="12">
    <source>
        <dbReference type="ARBA" id="ARBA00048138"/>
    </source>
</evidence>
<evidence type="ECO:0000256" key="10">
    <source>
        <dbReference type="ARBA" id="ARBA00023299"/>
    </source>
</evidence>
<dbReference type="UniPathway" id="UPA00135">
    <property type="reaction ID" value="UER00198"/>
</dbReference>
<comment type="cofactor">
    <cofactor evidence="1">
        <name>Mg(2+)</name>
        <dbReference type="ChEBI" id="CHEBI:18420"/>
    </cofactor>
</comment>
<evidence type="ECO:0000256" key="1">
    <source>
        <dbReference type="ARBA" id="ARBA00001946"/>
    </source>
</evidence>
<reference evidence="15 16" key="1">
    <citation type="submission" date="2014-08" db="EMBL/GenBank/DDBJ databases">
        <title>Chaperone-usher fimbriae in a diverse selection of Gallibacterium genomes.</title>
        <authorList>
            <person name="Kudirkiene E."/>
            <person name="Bager R.J."/>
            <person name="Johnson T.J."/>
            <person name="Bojesen A.M."/>
        </authorList>
    </citation>
    <scope>NUCLEOTIDE SEQUENCE [LARGE SCALE GENOMIC DNA]</scope>
    <source>
        <strain evidence="15 16">20558/3kl.</strain>
    </source>
</reference>
<evidence type="ECO:0000256" key="3">
    <source>
        <dbReference type="ARBA" id="ARBA00009184"/>
    </source>
</evidence>
<dbReference type="EC" id="3.1.3.3" evidence="4"/>
<evidence type="ECO:0000256" key="6">
    <source>
        <dbReference type="ARBA" id="ARBA00022605"/>
    </source>
</evidence>
<dbReference type="SFLD" id="SFLDF00029">
    <property type="entry name" value="phosphoserine_phosphatase"/>
    <property type="match status" value="1"/>
</dbReference>
<gene>
    <name evidence="15" type="ORF">JP32_04430</name>
</gene>
<dbReference type="GO" id="GO:0006564">
    <property type="term" value="P:L-serine biosynthetic process"/>
    <property type="evidence" value="ECO:0007669"/>
    <property type="project" value="UniProtKB-KW"/>
</dbReference>
<keyword evidence="9" id="KW-0460">Magnesium</keyword>
<dbReference type="InterPro" id="IPR050582">
    <property type="entry name" value="HAD-like_SerB"/>
</dbReference>
<dbReference type="InterPro" id="IPR023214">
    <property type="entry name" value="HAD_sf"/>
</dbReference>
<evidence type="ECO:0000256" key="9">
    <source>
        <dbReference type="ARBA" id="ARBA00022842"/>
    </source>
</evidence>
<evidence type="ECO:0000256" key="5">
    <source>
        <dbReference type="ARBA" id="ARBA00015196"/>
    </source>
</evidence>
<feature type="active site" description="Proton donor" evidence="14">
    <location>
        <position position="113"/>
    </location>
</feature>
<dbReference type="CDD" id="cd07500">
    <property type="entry name" value="HAD_PSP"/>
    <property type="match status" value="1"/>
</dbReference>
<feature type="active site" description="Nucleophile" evidence="14">
    <location>
        <position position="111"/>
    </location>
</feature>
<dbReference type="InterPro" id="IPR036412">
    <property type="entry name" value="HAD-like_sf"/>
</dbReference>
<evidence type="ECO:0000256" key="8">
    <source>
        <dbReference type="ARBA" id="ARBA00022801"/>
    </source>
</evidence>
<dbReference type="FunFam" id="3.40.50.1000:FF:000048">
    <property type="entry name" value="Phosphoserine phosphatase"/>
    <property type="match status" value="1"/>
</dbReference>
<comment type="caution">
    <text evidence="15">The sequence shown here is derived from an EMBL/GenBank/DDBJ whole genome shotgun (WGS) entry which is preliminary data.</text>
</comment>
<dbReference type="PANTHER" id="PTHR43344:SF2">
    <property type="entry name" value="PHOSPHOSERINE PHOSPHATASE"/>
    <property type="match status" value="1"/>
</dbReference>
<protein>
    <recommendedName>
        <fullName evidence="5">Phosphoserine phosphatase</fullName>
        <ecNumber evidence="4">3.1.3.3</ecNumber>
    </recommendedName>
    <alternativeName>
        <fullName evidence="11">O-phosphoserine phosphohydrolase</fullName>
    </alternativeName>
</protein>
<dbReference type="PANTHER" id="PTHR43344">
    <property type="entry name" value="PHOSPHOSERINE PHOSPHATASE"/>
    <property type="match status" value="1"/>
</dbReference>
<accession>A0A0A2Y5B4</accession>
<dbReference type="SFLD" id="SFLDS00003">
    <property type="entry name" value="Haloacid_Dehalogenase"/>
    <property type="match status" value="1"/>
</dbReference>
<dbReference type="NCBIfam" id="NF008350">
    <property type="entry name" value="PRK11133.1"/>
    <property type="match status" value="1"/>
</dbReference>
<name>A0A0A2Y5B4_9PAST</name>
<dbReference type="GO" id="GO:0036424">
    <property type="term" value="F:L-phosphoserine phosphatase activity"/>
    <property type="evidence" value="ECO:0007669"/>
    <property type="project" value="InterPro"/>
</dbReference>
<keyword evidence="8" id="KW-0378">Hydrolase</keyword>
<dbReference type="EMBL" id="JPXS01000020">
    <property type="protein sequence ID" value="KGQ32634.1"/>
    <property type="molecule type" value="Genomic_DNA"/>
</dbReference>
<comment type="pathway">
    <text evidence="2">Amino-acid biosynthesis; L-serine biosynthesis; L-serine from 3-phospho-D-glycerate: step 3/3.</text>
</comment>
<keyword evidence="6" id="KW-0028">Amino-acid biosynthesis</keyword>
<dbReference type="NCBIfam" id="TIGR01488">
    <property type="entry name" value="HAD-SF-IB"/>
    <property type="match status" value="1"/>
</dbReference>